<keyword evidence="3 8" id="KW-0812">Transmembrane</keyword>
<dbReference type="GO" id="GO:0005886">
    <property type="term" value="C:plasma membrane"/>
    <property type="evidence" value="ECO:0007669"/>
    <property type="project" value="UniProtKB-SubCell"/>
</dbReference>
<dbReference type="PANTHER" id="PTHR42643:SF24">
    <property type="entry name" value="IONOTROPIC RECEPTOR 60A"/>
    <property type="match status" value="1"/>
</dbReference>
<comment type="caution">
    <text evidence="9">The sequence shown here is derived from an EMBL/GenBank/DDBJ whole genome shotgun (WGS) entry which is preliminary data.</text>
</comment>
<evidence type="ECO:0000256" key="1">
    <source>
        <dbReference type="ARBA" id="ARBA00004651"/>
    </source>
</evidence>
<keyword evidence="10" id="KW-1185">Reference proteome</keyword>
<dbReference type="EMBL" id="JBEHCU010008839">
    <property type="protein sequence ID" value="KAL1381028.1"/>
    <property type="molecule type" value="Genomic_DNA"/>
</dbReference>
<keyword evidence="4 8" id="KW-1133">Transmembrane helix</keyword>
<evidence type="ECO:0000256" key="7">
    <source>
        <dbReference type="ARBA" id="ARBA00023180"/>
    </source>
</evidence>
<evidence type="ECO:0000256" key="6">
    <source>
        <dbReference type="ARBA" id="ARBA00023170"/>
    </source>
</evidence>
<dbReference type="Proteomes" id="UP001562425">
    <property type="component" value="Unassembled WGS sequence"/>
</dbReference>
<evidence type="ECO:0000256" key="3">
    <source>
        <dbReference type="ARBA" id="ARBA00022692"/>
    </source>
</evidence>
<evidence type="ECO:0000313" key="10">
    <source>
        <dbReference type="Proteomes" id="UP001562425"/>
    </source>
</evidence>
<evidence type="ECO:0000256" key="4">
    <source>
        <dbReference type="ARBA" id="ARBA00022989"/>
    </source>
</evidence>
<dbReference type="AlphaFoldDB" id="A0ABD1CXE3"/>
<proteinExistence type="predicted"/>
<keyword evidence="6" id="KW-0675">Receptor</keyword>
<evidence type="ECO:0000313" key="9">
    <source>
        <dbReference type="EMBL" id="KAL1381028.1"/>
    </source>
</evidence>
<keyword evidence="7" id="KW-0325">Glycoprotein</keyword>
<feature type="transmembrane region" description="Helical" evidence="8">
    <location>
        <begin position="531"/>
        <end position="556"/>
    </location>
</feature>
<reference evidence="9 10" key="1">
    <citation type="submission" date="2024-05" db="EMBL/GenBank/DDBJ databases">
        <title>Culex pipiens pipiens assembly and annotation.</title>
        <authorList>
            <person name="Alout H."/>
            <person name="Durand T."/>
        </authorList>
    </citation>
    <scope>NUCLEOTIDE SEQUENCE [LARGE SCALE GENOMIC DNA]</scope>
    <source>
        <strain evidence="9">HA-2024</strain>
        <tissue evidence="9">Whole body</tissue>
    </source>
</reference>
<organism evidence="9 10">
    <name type="scientific">Culex pipiens pipiens</name>
    <name type="common">Northern house mosquito</name>
    <dbReference type="NCBI Taxonomy" id="38569"/>
    <lineage>
        <taxon>Eukaryota</taxon>
        <taxon>Metazoa</taxon>
        <taxon>Ecdysozoa</taxon>
        <taxon>Arthropoda</taxon>
        <taxon>Hexapoda</taxon>
        <taxon>Insecta</taxon>
        <taxon>Pterygota</taxon>
        <taxon>Neoptera</taxon>
        <taxon>Endopterygota</taxon>
        <taxon>Diptera</taxon>
        <taxon>Nematocera</taxon>
        <taxon>Culicoidea</taxon>
        <taxon>Culicidae</taxon>
        <taxon>Culicinae</taxon>
        <taxon>Culicini</taxon>
        <taxon>Culex</taxon>
        <taxon>Culex</taxon>
    </lineage>
</organism>
<gene>
    <name evidence="9" type="ORF">pipiens_013763</name>
</gene>
<evidence type="ECO:0000256" key="8">
    <source>
        <dbReference type="SAM" id="Phobius"/>
    </source>
</evidence>
<protein>
    <recommendedName>
        <fullName evidence="11">Ionotropic receptor</fullName>
    </recommendedName>
</protein>
<comment type="subcellular location">
    <subcellularLocation>
        <location evidence="1">Cell membrane</location>
        <topology evidence="1">Multi-pass membrane protein</topology>
    </subcellularLocation>
</comment>
<dbReference type="InterPro" id="IPR052192">
    <property type="entry name" value="Insect_Ionotropic_Sensory_Rcpt"/>
</dbReference>
<keyword evidence="5 8" id="KW-0472">Membrane</keyword>
<sequence>MTPIDTIDSSGKDRRRQPVPGYTTLQYYAALRPATFDIWIYNTYTDPVVEELVTSTYLTCIPRTLITPKSPSLPVRIPSFVILSLNTSQKSLLKLLINVDIHTPVFAFCWDDSPQAIGKMSKLLGAYGLTKAVLIPTHPLSRTIYQLHPIAKSVKTIYELTPAKDLFPEDDLRDLGGHEVHFVIKENSRQVRLDGHGFIGTHALWFRSTVRHLNGTFQIRRATCPKGQNPGECRSRQVQECIENSRIMVNPFYSDRTSPDFMISVLSSGVVVMAPNGRILSDLEVFLEPYKLEVWLTLLVVLGSCMIAQRLFFNTLESSLVLITVCGFERGEFHRTKGPVTICFAALTFYAFFMLESYSARIISLMTEKPLTDVPREIADFARFAIRLKTQSEVHAGSLAVTNQSGIYGQLDYDKTWKFQPCEMQYGIILSDVIAKLYVQREEFCDRKEFGHHILDESLGLMVDLYVFGRWNPLKLAFQRSQRRLFEAGFFALWAAQFERSYVHYWRTRVAIPGEADEVTMLDLSDLGVPFLVLGMGGSLAMVAFVLEFIAGLSFWKRLNFNKGVVVVVQYNYNYHDDDRFLSREA</sequence>
<evidence type="ECO:0008006" key="11">
    <source>
        <dbReference type="Google" id="ProtNLM"/>
    </source>
</evidence>
<name>A0ABD1CXE3_CULPP</name>
<keyword evidence="2" id="KW-1003">Cell membrane</keyword>
<accession>A0ABD1CXE3</accession>
<evidence type="ECO:0000256" key="5">
    <source>
        <dbReference type="ARBA" id="ARBA00023136"/>
    </source>
</evidence>
<dbReference type="PANTHER" id="PTHR42643">
    <property type="entry name" value="IONOTROPIC RECEPTOR 20A-RELATED"/>
    <property type="match status" value="1"/>
</dbReference>
<evidence type="ECO:0000256" key="2">
    <source>
        <dbReference type="ARBA" id="ARBA00022475"/>
    </source>
</evidence>